<protein>
    <submittedName>
        <fullName evidence="2">Crp/Fnr family transcriptional regulator</fullName>
    </submittedName>
</protein>
<dbReference type="Pfam" id="PF00027">
    <property type="entry name" value="cNMP_binding"/>
    <property type="match status" value="1"/>
</dbReference>
<evidence type="ECO:0000313" key="3">
    <source>
        <dbReference type="Proteomes" id="UP000276309"/>
    </source>
</evidence>
<dbReference type="EMBL" id="CP032050">
    <property type="protein sequence ID" value="AYN68175.1"/>
    <property type="molecule type" value="Genomic_DNA"/>
</dbReference>
<dbReference type="SUPFAM" id="SSF51206">
    <property type="entry name" value="cAMP-binding domain-like"/>
    <property type="match status" value="1"/>
</dbReference>
<dbReference type="CDD" id="cd00038">
    <property type="entry name" value="CAP_ED"/>
    <property type="match status" value="1"/>
</dbReference>
<keyword evidence="3" id="KW-1185">Reference proteome</keyword>
<reference evidence="2 3" key="1">
    <citation type="submission" date="2018-08" db="EMBL/GenBank/DDBJ databases">
        <title>The reduced genetic potential of extracellular carbohydrate catabolism in Euzebyella marina RN62, a Flavobacteriia bacterium isolated from the hadal water.</title>
        <authorList>
            <person name="Xue C."/>
        </authorList>
    </citation>
    <scope>NUCLEOTIDE SEQUENCE [LARGE SCALE GENOMIC DNA]</scope>
    <source>
        <strain evidence="2 3">RN62</strain>
    </source>
</reference>
<dbReference type="Proteomes" id="UP000276309">
    <property type="component" value="Chromosome"/>
</dbReference>
<dbReference type="SMART" id="SM00100">
    <property type="entry name" value="cNMP"/>
    <property type="match status" value="1"/>
</dbReference>
<evidence type="ECO:0000313" key="2">
    <source>
        <dbReference type="EMBL" id="AYN68175.1"/>
    </source>
</evidence>
<gene>
    <name evidence="2" type="ORF">D1013_12730</name>
</gene>
<sequence>MQPSVDISFLAQVYNHPLLSRNDIVKLSGIHTREFIKKGTFVLEKGSVPQEYYILESGLLRSFVHDYNGKDITVNFFTEGELIIEVASLFQRIPSSENIEALTNCTVYKVDFEEFQQLFHEMEGFREWGRAWMSKSLFDFKQRSTSMIVDSAKERYEHLMKHRPSVSQKAPLKHIASYLGITDSSLSRIRKAK</sequence>
<dbReference type="KEGG" id="emar:D1013_12730"/>
<feature type="domain" description="Cyclic nucleotide-binding" evidence="1">
    <location>
        <begin position="30"/>
        <end position="119"/>
    </location>
</feature>
<dbReference type="AlphaFoldDB" id="A0A3G2L7E4"/>
<dbReference type="InterPro" id="IPR018490">
    <property type="entry name" value="cNMP-bd_dom_sf"/>
</dbReference>
<accession>A0A3G2L7E4</accession>
<dbReference type="OrthoDB" id="1044733at2"/>
<dbReference type="InterPro" id="IPR000595">
    <property type="entry name" value="cNMP-bd_dom"/>
</dbReference>
<name>A0A3G2L7E4_9FLAO</name>
<dbReference type="RefSeq" id="WP_121849190.1">
    <property type="nucleotide sequence ID" value="NZ_CP032050.1"/>
</dbReference>
<dbReference type="PROSITE" id="PS50042">
    <property type="entry name" value="CNMP_BINDING_3"/>
    <property type="match status" value="1"/>
</dbReference>
<organism evidence="2 3">
    <name type="scientific">Euzebyella marina</name>
    <dbReference type="NCBI Taxonomy" id="1761453"/>
    <lineage>
        <taxon>Bacteria</taxon>
        <taxon>Pseudomonadati</taxon>
        <taxon>Bacteroidota</taxon>
        <taxon>Flavobacteriia</taxon>
        <taxon>Flavobacteriales</taxon>
        <taxon>Flavobacteriaceae</taxon>
        <taxon>Euzebyella</taxon>
    </lineage>
</organism>
<proteinExistence type="predicted"/>
<dbReference type="InterPro" id="IPR014710">
    <property type="entry name" value="RmlC-like_jellyroll"/>
</dbReference>
<evidence type="ECO:0000259" key="1">
    <source>
        <dbReference type="PROSITE" id="PS50042"/>
    </source>
</evidence>
<dbReference type="Gene3D" id="2.60.120.10">
    <property type="entry name" value="Jelly Rolls"/>
    <property type="match status" value="1"/>
</dbReference>